<keyword evidence="2" id="KW-0812">Transmembrane</keyword>
<evidence type="ECO:0000313" key="4">
    <source>
        <dbReference type="Proteomes" id="UP000053599"/>
    </source>
</evidence>
<feature type="compositionally biased region" description="Basic and acidic residues" evidence="1">
    <location>
        <begin position="9"/>
        <end position="20"/>
    </location>
</feature>
<feature type="compositionally biased region" description="Basic residues" evidence="1">
    <location>
        <begin position="287"/>
        <end position="302"/>
    </location>
</feature>
<feature type="transmembrane region" description="Helical" evidence="2">
    <location>
        <begin position="331"/>
        <end position="356"/>
    </location>
</feature>
<evidence type="ECO:0000256" key="1">
    <source>
        <dbReference type="SAM" id="MobiDB-lite"/>
    </source>
</evidence>
<gene>
    <name evidence="3" type="ORF">PV11_09449</name>
</gene>
<organism evidence="3 4">
    <name type="scientific">Exophiala sideris</name>
    <dbReference type="NCBI Taxonomy" id="1016849"/>
    <lineage>
        <taxon>Eukaryota</taxon>
        <taxon>Fungi</taxon>
        <taxon>Dikarya</taxon>
        <taxon>Ascomycota</taxon>
        <taxon>Pezizomycotina</taxon>
        <taxon>Eurotiomycetes</taxon>
        <taxon>Chaetothyriomycetidae</taxon>
        <taxon>Chaetothyriales</taxon>
        <taxon>Herpotrichiellaceae</taxon>
        <taxon>Exophiala</taxon>
    </lineage>
</organism>
<evidence type="ECO:0000313" key="3">
    <source>
        <dbReference type="EMBL" id="KIV77663.1"/>
    </source>
</evidence>
<dbReference type="STRING" id="1016849.A0A0D1YRU5"/>
<accession>A0A0D1YRU5</accession>
<dbReference type="EMBL" id="KN846954">
    <property type="protein sequence ID" value="KIV77663.1"/>
    <property type="molecule type" value="Genomic_DNA"/>
</dbReference>
<feature type="compositionally biased region" description="Acidic residues" evidence="1">
    <location>
        <begin position="145"/>
        <end position="156"/>
    </location>
</feature>
<evidence type="ECO:0000256" key="2">
    <source>
        <dbReference type="SAM" id="Phobius"/>
    </source>
</evidence>
<feature type="region of interest" description="Disordered" evidence="1">
    <location>
        <begin position="251"/>
        <end position="313"/>
    </location>
</feature>
<sequence length="399" mass="43514">MTLPTADNVHLDVQRDERRTQQSVNANHPLMAAMSSTRGVRSEGTDPNSFNAVWTMDNLANISTDSWIEIPSRPSSSSLSATSNNIITTGLQIRPQDDRLPRRPQLSQISSFQPRSTSATGSSQDEYEESSSDSDRVMSSSNEDISQDENVDDDDTATALGVGSMNKVFTPQPNAFSHPPSSHGQGQPIPDSYFPAVPSSTLDRRPATVTQRSYQRQTQSRHRTYTSSYQPDHDAALRASLTTLLSCAAAVRPKGSESRPATTVIRPPTQPTALRLVPESELDPVRPRPRRTSSPKQTKRKSRESSKERHVKKVRAAKATLTNDELISPTLASWMISAGVVLVFSAISFSAGYAWGREVGRIEGEMGLPGGNCGREALRSSGSGLRRLRWTAATSHITA</sequence>
<feature type="compositionally biased region" description="Low complexity" evidence="1">
    <location>
        <begin position="72"/>
        <end position="87"/>
    </location>
</feature>
<reference evidence="3 4" key="1">
    <citation type="submission" date="2015-01" db="EMBL/GenBank/DDBJ databases">
        <title>The Genome Sequence of Exophiala sideris CBS121828.</title>
        <authorList>
            <consortium name="The Broad Institute Genomics Platform"/>
            <person name="Cuomo C."/>
            <person name="de Hoog S."/>
            <person name="Gorbushina A."/>
            <person name="Stielow B."/>
            <person name="Teixiera M."/>
            <person name="Abouelleil A."/>
            <person name="Chapman S.B."/>
            <person name="Priest M."/>
            <person name="Young S.K."/>
            <person name="Wortman J."/>
            <person name="Nusbaum C."/>
            <person name="Birren B."/>
        </authorList>
    </citation>
    <scope>NUCLEOTIDE SEQUENCE [LARGE SCALE GENOMIC DNA]</scope>
    <source>
        <strain evidence="3 4">CBS 121828</strain>
    </source>
</reference>
<keyword evidence="2" id="KW-0472">Membrane</keyword>
<dbReference type="AlphaFoldDB" id="A0A0D1YRU5"/>
<feature type="compositionally biased region" description="Polar residues" evidence="1">
    <location>
        <begin position="167"/>
        <end position="185"/>
    </location>
</feature>
<protein>
    <submittedName>
        <fullName evidence="3">Uncharacterized protein</fullName>
    </submittedName>
</protein>
<dbReference type="OrthoDB" id="5413188at2759"/>
<feature type="region of interest" description="Disordered" evidence="1">
    <location>
        <begin position="72"/>
        <end position="231"/>
    </location>
</feature>
<name>A0A0D1YRU5_9EURO</name>
<keyword evidence="2" id="KW-1133">Transmembrane helix</keyword>
<dbReference type="Proteomes" id="UP000053599">
    <property type="component" value="Unassembled WGS sequence"/>
</dbReference>
<proteinExistence type="predicted"/>
<feature type="region of interest" description="Disordered" evidence="1">
    <location>
        <begin position="1"/>
        <end position="27"/>
    </location>
</feature>
<feature type="compositionally biased region" description="Polar residues" evidence="1">
    <location>
        <begin position="107"/>
        <end position="121"/>
    </location>
</feature>